<dbReference type="EMBL" id="BTPU01000014">
    <property type="protein sequence ID" value="GMQ61782.1"/>
    <property type="molecule type" value="Genomic_DNA"/>
</dbReference>
<name>A0ACB5UFQ3_9FIRM</name>
<accession>A0ACB5UFQ3</accession>
<protein>
    <submittedName>
        <fullName evidence="1">Uncharacterized protein</fullName>
    </submittedName>
</protein>
<keyword evidence="2" id="KW-1185">Reference proteome</keyword>
<evidence type="ECO:0000313" key="1">
    <source>
        <dbReference type="EMBL" id="GMQ61782.1"/>
    </source>
</evidence>
<organism evidence="1 2">
    <name type="scientific">Vallitalea maricola</name>
    <dbReference type="NCBI Taxonomy" id="3074433"/>
    <lineage>
        <taxon>Bacteria</taxon>
        <taxon>Bacillati</taxon>
        <taxon>Bacillota</taxon>
        <taxon>Clostridia</taxon>
        <taxon>Lachnospirales</taxon>
        <taxon>Vallitaleaceae</taxon>
        <taxon>Vallitalea</taxon>
    </lineage>
</organism>
<evidence type="ECO:0000313" key="2">
    <source>
        <dbReference type="Proteomes" id="UP001374599"/>
    </source>
</evidence>
<gene>
    <name evidence="1" type="ORF">AN2V17_10110</name>
</gene>
<reference evidence="1" key="1">
    <citation type="submission" date="2023-09" db="EMBL/GenBank/DDBJ databases">
        <title>Vallitalea sediminicola and Vallitalea maricola sp. nov., anaerobic bacteria isolated from marine sediment.</title>
        <authorList>
            <person name="Hirano S."/>
            <person name="Maeda A."/>
            <person name="Terahara T."/>
            <person name="Mori K."/>
            <person name="Hamada M."/>
            <person name="Matsumoto R."/>
            <person name="Kobayashi T."/>
        </authorList>
    </citation>
    <scope>NUCLEOTIDE SEQUENCE</scope>
    <source>
        <strain evidence="1">AN17-2</strain>
    </source>
</reference>
<comment type="caution">
    <text evidence="1">The sequence shown here is derived from an EMBL/GenBank/DDBJ whole genome shotgun (WGS) entry which is preliminary data.</text>
</comment>
<proteinExistence type="predicted"/>
<sequence length="250" mass="28847">MTGLTFRLSGNTAMFKKRDVNSSIYLTYNHIHKVALLGLIGSIIGLDGYEQQFQHNRSSKDKMKFPEFYEKLQDLKVSIVPLSSKGYFSKKLQVFNNSVGYASGEEGGNLIIREYWLENPKWQIYLYSLDQDIMNKIREYLLGGKSVYTPYLGKNDHLADITDVKEVEFSTPNKVNKINSLVSMNKINFSSGLRGNLENKFMFRESLPTGLVPYDNIYTFDPFVYTNQNVKDILEEECIYSCEGNNLYMF</sequence>
<dbReference type="Proteomes" id="UP001374599">
    <property type="component" value="Unassembled WGS sequence"/>
</dbReference>